<dbReference type="InterPro" id="IPR000408">
    <property type="entry name" value="Reg_chr_condens"/>
</dbReference>
<dbReference type="GeneID" id="90072568"/>
<keyword evidence="6" id="KW-1185">Reference proteome</keyword>
<dbReference type="SUPFAM" id="SSF48403">
    <property type="entry name" value="Ankyrin repeat"/>
    <property type="match status" value="1"/>
</dbReference>
<evidence type="ECO:0000313" key="5">
    <source>
        <dbReference type="EMBL" id="GMM34589.1"/>
    </source>
</evidence>
<dbReference type="PROSITE" id="PS50097">
    <property type="entry name" value="BTB"/>
    <property type="match status" value="1"/>
</dbReference>
<feature type="compositionally biased region" description="Low complexity" evidence="3">
    <location>
        <begin position="1250"/>
        <end position="1271"/>
    </location>
</feature>
<dbReference type="Pfam" id="PF13540">
    <property type="entry name" value="RCC1_2"/>
    <property type="match status" value="1"/>
</dbReference>
<dbReference type="PANTHER" id="PTHR22872">
    <property type="entry name" value="BTK-BINDING PROTEIN-RELATED"/>
    <property type="match status" value="1"/>
</dbReference>
<dbReference type="SUPFAM" id="SSF50985">
    <property type="entry name" value="RCC1/BLIP-II"/>
    <property type="match status" value="1"/>
</dbReference>
<dbReference type="Pfam" id="PF12796">
    <property type="entry name" value="Ank_2"/>
    <property type="match status" value="1"/>
</dbReference>
<protein>
    <recommendedName>
        <fullName evidence="4">BTB domain-containing protein</fullName>
    </recommendedName>
</protein>
<dbReference type="InterPro" id="IPR002110">
    <property type="entry name" value="Ankyrin_rpt"/>
</dbReference>
<name>A0AAV5QJJ3_9ASCO</name>
<gene>
    <name evidence="5" type="ORF">DASC09_019140</name>
</gene>
<dbReference type="Pfam" id="PF00651">
    <property type="entry name" value="BTB"/>
    <property type="match status" value="1"/>
</dbReference>
<keyword evidence="1" id="KW-0677">Repeat</keyword>
<proteinExistence type="predicted"/>
<reference evidence="5 6" key="1">
    <citation type="journal article" date="2023" name="Elife">
        <title>Identification of key yeast species and microbe-microbe interactions impacting larval growth of Drosophila in the wild.</title>
        <authorList>
            <person name="Mure A."/>
            <person name="Sugiura Y."/>
            <person name="Maeda R."/>
            <person name="Honda K."/>
            <person name="Sakurai N."/>
            <person name="Takahashi Y."/>
            <person name="Watada M."/>
            <person name="Katoh T."/>
            <person name="Gotoh A."/>
            <person name="Gotoh Y."/>
            <person name="Taniguchi I."/>
            <person name="Nakamura K."/>
            <person name="Hayashi T."/>
            <person name="Katayama T."/>
            <person name="Uemura T."/>
            <person name="Hattori Y."/>
        </authorList>
    </citation>
    <scope>NUCLEOTIDE SEQUENCE [LARGE SCALE GENOMIC DNA]</scope>
    <source>
        <strain evidence="5 6">SC-9</strain>
    </source>
</reference>
<feature type="region of interest" description="Disordered" evidence="3">
    <location>
        <begin position="1225"/>
        <end position="1299"/>
    </location>
</feature>
<dbReference type="EMBL" id="BTFZ01000003">
    <property type="protein sequence ID" value="GMM34589.1"/>
    <property type="molecule type" value="Genomic_DNA"/>
</dbReference>
<dbReference type="InterPro" id="IPR011333">
    <property type="entry name" value="SKP1/BTB/POZ_sf"/>
</dbReference>
<dbReference type="InterPro" id="IPR000210">
    <property type="entry name" value="BTB/POZ_dom"/>
</dbReference>
<feature type="compositionally biased region" description="Basic and acidic residues" evidence="3">
    <location>
        <begin position="1504"/>
        <end position="1545"/>
    </location>
</feature>
<feature type="compositionally biased region" description="Polar residues" evidence="3">
    <location>
        <begin position="1225"/>
        <end position="1234"/>
    </location>
</feature>
<feature type="repeat" description="RCC1" evidence="2">
    <location>
        <begin position="340"/>
        <end position="394"/>
    </location>
</feature>
<evidence type="ECO:0000256" key="1">
    <source>
        <dbReference type="ARBA" id="ARBA00022737"/>
    </source>
</evidence>
<feature type="repeat" description="RCC1" evidence="2">
    <location>
        <begin position="226"/>
        <end position="283"/>
    </location>
</feature>
<evidence type="ECO:0000313" key="6">
    <source>
        <dbReference type="Proteomes" id="UP001360560"/>
    </source>
</evidence>
<dbReference type="PROSITE" id="PS50012">
    <property type="entry name" value="RCC1_3"/>
    <property type="match status" value="3"/>
</dbReference>
<dbReference type="InterPro" id="IPR036770">
    <property type="entry name" value="Ankyrin_rpt-contain_sf"/>
</dbReference>
<dbReference type="Gene3D" id="2.130.10.30">
    <property type="entry name" value="Regulator of chromosome condensation 1/beta-lactamase-inhibitor protein II"/>
    <property type="match status" value="1"/>
</dbReference>
<dbReference type="SMART" id="SM00248">
    <property type="entry name" value="ANK"/>
    <property type="match status" value="2"/>
</dbReference>
<dbReference type="InterPro" id="IPR009091">
    <property type="entry name" value="RCC1/BLIP-II"/>
</dbReference>
<dbReference type="RefSeq" id="XP_064851589.1">
    <property type="nucleotide sequence ID" value="XM_064995517.1"/>
</dbReference>
<evidence type="ECO:0000256" key="3">
    <source>
        <dbReference type="SAM" id="MobiDB-lite"/>
    </source>
</evidence>
<feature type="compositionally biased region" description="Polar residues" evidence="3">
    <location>
        <begin position="1273"/>
        <end position="1290"/>
    </location>
</feature>
<feature type="region of interest" description="Disordered" evidence="3">
    <location>
        <begin position="1458"/>
        <end position="1607"/>
    </location>
</feature>
<dbReference type="SMART" id="SM00225">
    <property type="entry name" value="BTB"/>
    <property type="match status" value="2"/>
</dbReference>
<dbReference type="SUPFAM" id="SSF54695">
    <property type="entry name" value="POZ domain"/>
    <property type="match status" value="1"/>
</dbReference>
<dbReference type="Proteomes" id="UP001360560">
    <property type="component" value="Unassembled WGS sequence"/>
</dbReference>
<feature type="domain" description="BTB" evidence="4">
    <location>
        <begin position="890"/>
        <end position="951"/>
    </location>
</feature>
<feature type="compositionally biased region" description="Basic and acidic residues" evidence="3">
    <location>
        <begin position="1588"/>
        <end position="1607"/>
    </location>
</feature>
<dbReference type="Gene3D" id="3.30.710.10">
    <property type="entry name" value="Potassium Channel Kv1.1, Chain A"/>
    <property type="match status" value="1"/>
</dbReference>
<sequence>MKPEFSGGFAAPVYITKSPSSFAFTAATFDPVSSSTGDDETKINYEAELSSYISSVDSETIQKRDIFGRNLLHWLCISGRDDLLLKLIKKNRGSVSAALMAVEFENGGTPLRSAIWNGNFGCVKILLQSEYIDVKTRDEMCSIKDREGLTAIQLGYELCDPRNFKLMAMSIGKEDDHYNNSVIGFNVGERFPGPDNENNEGEAQIKEKSACGYSTDWWNSEIRGAAEIFTLGSNVNNILGCGDADDKLNNPHKVKLDRKHGLIRPRVKELQISKFHTMVLTTERTGNVLVCGTNKFGRLGLGTNDLVPKYSFQRVGYFENLHIEMVSVSEDHTLALDSNSKLYAWGSNSYGQLGYETDSEYNNIPEQILSSEVKRAQIIGISSSKIHSLAFSDSSIFFWGLNIGQFGALSNSKAIKYKSRRNAMVQNSPLKLPISYGPIKQVFALEFATCVLTQAGDIHIYMNSFHARIVPPSSASEFNNNTGRLGRFDMFEPQRVSAKSTIRKISGKGNFIGLLYENGYVVTFSLDEAWSSASHLISSVEYNVAWGPKRHGMMAIDVDIGADGSVIVATYEGIVYKRKGVLSVAGVTKNSNKPVKACNINRIVKVCCDPSFSTFGFLKDDVDSVPLKLRKSSFYEDIRCLSPLASNIENDEVLNDECYFACRFLEAIKDDLEEEDEFHRLIAKRHQADLSHNYKSQITNHKNDLLYKAYLDRWYKSSDPSKVYQIIASDLKATDFMVIAESIKTHNIYDSNTWRFEVEGVFINVIPEILAARSSVLFDLFIKGNTLTSDDLFVHVDLDKQVVSFSSDIPVLGILVLLHFAYTDEEIHLWEEFSIGEQASSLIQATKKSVLVLGRMFKMVNVVNKFKCEEPLIQSLDKLVTRNNEFRQILDAKVVLQDGETIFVSSNLLSSRSHFFRRCFANHWSKDDDDRTVEFEHVSKTHFEVILRYLYGHNPLNLFEFQDRYELFNYVFELLDLCDEWLLLDLKDYLQYYICELIDSENVSLLIRYALQLNAKRLFESCCWYIFHNMIDILVNHRDISQKYLDQSVCFKLDRYFKFFLTLRSGVVKDVDYSINTYKFRHARQRLHQFIFDTKSFSENYIAPGSKFEPLIDLKLNKGKLPKVKLSTHERQRRKSSMDTGSANVNIRKSSASSLIGIKGIDLSDYTSFTDSSAIDDGEDAENFVVVTRRRKSLARTSSSNMRRPSFINGIGVGADEIPEFANLIQSSPPSNHLSKQEAYRSGASSPIGIPKSSPAPSYSSQIGSSSRIAAHGTSSQITKSTSLINSEKPSSSATSSTYWPTLSTEQMSVKEGKKKFSNNFGKISMIKHEVAKETRTPGNPWSKSSNSEEKPSNKKSVTIGGKGINTKVGTSAAPVILSYAKPKKNEEEFPLLGGSVSKDNGKLNLADIILQESLKKEAKLEKEASRRTLAEIQQEEEFNKWFEEESKRVQDELSAFENNVKTKDKKKLSKPDNVGGSKADKNKKVINNKKNHSQKKKTASVVDQKKNPGKDNMTDDQKSEAKTKKKHANGEQKKDTTAELVEKGKQKKKRPSDKRKGKEAISPTTESSKENDGRQKKNGKRSTANLKSEKKDDSSKTIDKKPATVL</sequence>
<dbReference type="Gene3D" id="1.25.40.20">
    <property type="entry name" value="Ankyrin repeat-containing domain"/>
    <property type="match status" value="1"/>
</dbReference>
<organism evidence="5 6">
    <name type="scientific">Saccharomycopsis crataegensis</name>
    <dbReference type="NCBI Taxonomy" id="43959"/>
    <lineage>
        <taxon>Eukaryota</taxon>
        <taxon>Fungi</taxon>
        <taxon>Dikarya</taxon>
        <taxon>Ascomycota</taxon>
        <taxon>Saccharomycotina</taxon>
        <taxon>Saccharomycetes</taxon>
        <taxon>Saccharomycopsidaceae</taxon>
        <taxon>Saccharomycopsis</taxon>
    </lineage>
</organism>
<dbReference type="PANTHER" id="PTHR22872:SF2">
    <property type="entry name" value="INHIBITOR OF BRUTON TYROSINE KINASE"/>
    <property type="match status" value="1"/>
</dbReference>
<evidence type="ECO:0000259" key="4">
    <source>
        <dbReference type="PROSITE" id="PS50097"/>
    </source>
</evidence>
<feature type="region of interest" description="Disordered" evidence="3">
    <location>
        <begin position="1328"/>
        <end position="1363"/>
    </location>
</feature>
<comment type="caution">
    <text evidence="5">The sequence shown here is derived from an EMBL/GenBank/DDBJ whole genome shotgun (WGS) entry which is preliminary data.</text>
</comment>
<feature type="repeat" description="RCC1" evidence="2">
    <location>
        <begin position="286"/>
        <end position="339"/>
    </location>
</feature>
<dbReference type="InterPro" id="IPR051625">
    <property type="entry name" value="Signaling_Regulatory_Domain"/>
</dbReference>
<evidence type="ECO:0000256" key="2">
    <source>
        <dbReference type="PROSITE-ProRule" id="PRU00235"/>
    </source>
</evidence>
<accession>A0AAV5QJJ3</accession>
<feature type="compositionally biased region" description="Basic residues" evidence="3">
    <location>
        <begin position="1485"/>
        <end position="1499"/>
    </location>
</feature>